<sequence length="62" mass="7170">MYEKVTPQFVRECTDALEFFDNYGCLPWEKKKVTLTLSVEAILKLKGKNKSKTVEEALMNVN</sequence>
<reference evidence="1" key="1">
    <citation type="journal article" date="2015" name="Nature">
        <title>Complex archaea that bridge the gap between prokaryotes and eukaryotes.</title>
        <authorList>
            <person name="Spang A."/>
            <person name="Saw J.H."/>
            <person name="Jorgensen S.L."/>
            <person name="Zaremba-Niedzwiedzka K."/>
            <person name="Martijn J."/>
            <person name="Lind A.E."/>
            <person name="van Eijk R."/>
            <person name="Schleper C."/>
            <person name="Guy L."/>
            <person name="Ettema T.J."/>
        </authorList>
    </citation>
    <scope>NUCLEOTIDE SEQUENCE</scope>
</reference>
<accession>A0A0F9C0U0</accession>
<gene>
    <name evidence="1" type="ORF">LCGC14_2381440</name>
</gene>
<protein>
    <submittedName>
        <fullName evidence="1">Uncharacterized protein</fullName>
    </submittedName>
</protein>
<evidence type="ECO:0000313" key="1">
    <source>
        <dbReference type="EMBL" id="KKL27805.1"/>
    </source>
</evidence>
<proteinExistence type="predicted"/>
<comment type="caution">
    <text evidence="1">The sequence shown here is derived from an EMBL/GenBank/DDBJ whole genome shotgun (WGS) entry which is preliminary data.</text>
</comment>
<organism evidence="1">
    <name type="scientific">marine sediment metagenome</name>
    <dbReference type="NCBI Taxonomy" id="412755"/>
    <lineage>
        <taxon>unclassified sequences</taxon>
        <taxon>metagenomes</taxon>
        <taxon>ecological metagenomes</taxon>
    </lineage>
</organism>
<dbReference type="AlphaFoldDB" id="A0A0F9C0U0"/>
<name>A0A0F9C0U0_9ZZZZ</name>
<dbReference type="EMBL" id="LAZR01035330">
    <property type="protein sequence ID" value="KKL27805.1"/>
    <property type="molecule type" value="Genomic_DNA"/>
</dbReference>